<protein>
    <submittedName>
        <fullName evidence="1">N-acylglucosamine 2-epimerase</fullName>
    </submittedName>
</protein>
<proteinExistence type="predicted"/>
<dbReference type="GO" id="GO:0016853">
    <property type="term" value="F:isomerase activity"/>
    <property type="evidence" value="ECO:0007669"/>
    <property type="project" value="InterPro"/>
</dbReference>
<sequence length="457" mass="52888">MLKFSSSLILICFLGIVNIAEGQEKSKKNQRDWAESYSIALEQNLRGNLLESWYPKAFDFDSGGFFSDFDYVFELKSSPQKKFIVTQSRHLWSNSIGHQLYPETEHYSIGMKLGFQFLRDKMWDKEYGGFYQLVNRSGQPIAEASSTKTAYGNSFAIYALATYFASSQDSAGLDLAIRTFNWLEKHSHDKNHKGYFQHLDREGKPIKRPIDEPTTSDIGYKDQNSSIHLLEAFTALYEVWKDPLLKMRLEEMFFLVRDQITHDRGHLILFFEADWTPVSFADQEEEVILQHRKLDHISFGHDVETAFLLMEAAQTLGLGDDPVTLAKSKKMLDHALEFGWDRELGGFYDEGYYFGEEAVPRIIKDSKNWWAQAEGMNAILMMGLYFSDGPNDYLNKFQKQWAYIDAYLVDHENGDWYSGGKDKQPSIVKADKGHAWKGNYHQVRSLKHSIKMLEKLH</sequence>
<dbReference type="Proteomes" id="UP000727490">
    <property type="component" value="Unassembled WGS sequence"/>
</dbReference>
<gene>
    <name evidence="1" type="ORF">EGN73_10015</name>
</gene>
<evidence type="ECO:0000313" key="1">
    <source>
        <dbReference type="EMBL" id="MBW3468146.1"/>
    </source>
</evidence>
<dbReference type="RefSeq" id="WP_219288983.1">
    <property type="nucleotide sequence ID" value="NZ_RPHB01000004.1"/>
</dbReference>
<comment type="caution">
    <text evidence="1">The sequence shown here is derived from an EMBL/GenBank/DDBJ whole genome shotgun (WGS) entry which is preliminary data.</text>
</comment>
<reference evidence="1 2" key="1">
    <citation type="journal article" date="2020" name="Syst. Appl. Microbiol.">
        <title>Arthrospiribacter ruber gen. nov., sp. nov., a novel bacterium isolated from Arthrospira cultures.</title>
        <authorList>
            <person name="Waleron M."/>
            <person name="Misztak A."/>
            <person name="Waleron M.M."/>
            <person name="Furmaniak M."/>
            <person name="Mrozik A."/>
            <person name="Waleron K."/>
        </authorList>
    </citation>
    <scope>NUCLEOTIDE SEQUENCE [LARGE SCALE GENOMIC DNA]</scope>
    <source>
        <strain evidence="1 2">DPMB0001</strain>
    </source>
</reference>
<keyword evidence="2" id="KW-1185">Reference proteome</keyword>
<name>A0A951MAQ4_9BACT</name>
<dbReference type="InterPro" id="IPR010819">
    <property type="entry name" value="AGE/CE"/>
</dbReference>
<accession>A0A951MAQ4</accession>
<dbReference type="Pfam" id="PF07221">
    <property type="entry name" value="GlcNAc_2-epim"/>
    <property type="match status" value="1"/>
</dbReference>
<evidence type="ECO:0000313" key="2">
    <source>
        <dbReference type="Proteomes" id="UP000727490"/>
    </source>
</evidence>
<dbReference type="AlphaFoldDB" id="A0A951MAQ4"/>
<dbReference type="EMBL" id="RPHB01000004">
    <property type="protein sequence ID" value="MBW3468146.1"/>
    <property type="molecule type" value="Genomic_DNA"/>
</dbReference>
<organism evidence="1 2">
    <name type="scientific">Arthrospiribacter ruber</name>
    <dbReference type="NCBI Taxonomy" id="2487934"/>
    <lineage>
        <taxon>Bacteria</taxon>
        <taxon>Pseudomonadati</taxon>
        <taxon>Bacteroidota</taxon>
        <taxon>Cytophagia</taxon>
        <taxon>Cytophagales</taxon>
        <taxon>Cyclobacteriaceae</taxon>
        <taxon>Arthrospiribacter</taxon>
    </lineage>
</organism>
<dbReference type="PANTHER" id="PTHR15108">
    <property type="entry name" value="N-ACYLGLUCOSAMINE-2-EPIMERASE"/>
    <property type="match status" value="1"/>
</dbReference>